<keyword evidence="4" id="KW-0032">Aminotransferase</keyword>
<dbReference type="InterPro" id="IPR046348">
    <property type="entry name" value="SIS_dom_sf"/>
</dbReference>
<dbReference type="SUPFAM" id="SSF53697">
    <property type="entry name" value="SIS domain"/>
    <property type="match status" value="1"/>
</dbReference>
<dbReference type="Gene3D" id="3.40.50.10490">
    <property type="entry name" value="Glucose-6-phosphate isomerase like protein, domain 1"/>
    <property type="match status" value="2"/>
</dbReference>
<feature type="domain" description="SIS" evidence="9">
    <location>
        <begin position="446"/>
        <end position="585"/>
    </location>
</feature>
<evidence type="ECO:0000313" key="11">
    <source>
        <dbReference type="Proteomes" id="UP000050514"/>
    </source>
</evidence>
<gene>
    <name evidence="10" type="ORF">AC812_11525</name>
</gene>
<dbReference type="PANTHER" id="PTHR10937">
    <property type="entry name" value="GLUCOSAMINE--FRUCTOSE-6-PHOSPHATE AMINOTRANSFERASE, ISOMERIZING"/>
    <property type="match status" value="1"/>
</dbReference>
<feature type="domain" description="Glutamine amidotransferase type-2" evidence="8">
    <location>
        <begin position="2"/>
        <end position="220"/>
    </location>
</feature>
<evidence type="ECO:0000259" key="8">
    <source>
        <dbReference type="PROSITE" id="PS51278"/>
    </source>
</evidence>
<dbReference type="EMBL" id="LGHJ01000017">
    <property type="protein sequence ID" value="KPL74450.1"/>
    <property type="molecule type" value="Genomic_DNA"/>
</dbReference>
<dbReference type="Pfam" id="PF01380">
    <property type="entry name" value="SIS"/>
    <property type="match status" value="2"/>
</dbReference>
<sequence length="595" mass="64937">MCGIFGIVTEKEQPLGPILIEAARRLTYRGYDSVGAATISGSRIDLRKDVGKVDEVAARYNFAEMTGSRGITQLRWATFGAPSQVNAQPHLDSDGDMVGAHNGNVVNNVELRRQFMAEGMTVRSHNDGESCVHAVERYVDRGFDFIEAIRRAYQDLQGDYAYVIGRINDDKLYAIKKGSGLVVGIGEGFTCVSSDLPSILPLTRKILRIQDGEIITLWANRVELRSVVDGRLIEREPELVTETMEAVQKGGYAHFMLKEIHEQPQVAREVLHMLAGSTEVKRVLDAIRNARQVYFIGCGTSYHACLAGSVYFAQLAGRAVIPVLAPQFIPQYLPAVNKQDVGIFVSQSGETKDVLNALQAAEAQGMTCLGLANVIGSTLTKATACWLPLCCGYEISVPATKTFTNQVVTFLYLAYRLAGRDTRPLEDIPALMETTLNTAAPQIEAIVPAINPWNDLYCLGYGATYPMALEGALKLKEITYAHCEGMLSTEFKHGPLSAVTENYPVLFVTGPEDVPLIVSGINEVTCRGGRAIAIGQEDSRLRANASEVITLPEASPEISSLLSVLPLQLLAYHMSVGRGYDPDFPRNLSKTLTVD</sequence>
<dbReference type="RefSeq" id="WP_061918623.1">
    <property type="nucleotide sequence ID" value="NZ_DF967971.1"/>
</dbReference>
<evidence type="ECO:0000256" key="4">
    <source>
        <dbReference type="ARBA" id="ARBA00022576"/>
    </source>
</evidence>
<dbReference type="Proteomes" id="UP000050514">
    <property type="component" value="Unassembled WGS sequence"/>
</dbReference>
<dbReference type="GO" id="GO:0006047">
    <property type="term" value="P:UDP-N-acetylglucosamine metabolic process"/>
    <property type="evidence" value="ECO:0007669"/>
    <property type="project" value="TreeGrafter"/>
</dbReference>
<evidence type="ECO:0000256" key="7">
    <source>
        <dbReference type="ARBA" id="ARBA00022962"/>
    </source>
</evidence>
<dbReference type="InterPro" id="IPR001347">
    <property type="entry name" value="SIS_dom"/>
</dbReference>
<dbReference type="CDD" id="cd05008">
    <property type="entry name" value="SIS_GlmS_GlmD_1"/>
    <property type="match status" value="1"/>
</dbReference>
<dbReference type="InterPro" id="IPR005855">
    <property type="entry name" value="GFAT"/>
</dbReference>
<proteinExistence type="predicted"/>
<dbReference type="GO" id="GO:0097367">
    <property type="term" value="F:carbohydrate derivative binding"/>
    <property type="evidence" value="ECO:0007669"/>
    <property type="project" value="InterPro"/>
</dbReference>
<evidence type="ECO:0000313" key="10">
    <source>
        <dbReference type="EMBL" id="KPL74450.1"/>
    </source>
</evidence>
<organism evidence="10 11">
    <name type="scientific">Bellilinea caldifistulae</name>
    <dbReference type="NCBI Taxonomy" id="360411"/>
    <lineage>
        <taxon>Bacteria</taxon>
        <taxon>Bacillati</taxon>
        <taxon>Chloroflexota</taxon>
        <taxon>Anaerolineae</taxon>
        <taxon>Anaerolineales</taxon>
        <taxon>Anaerolineaceae</taxon>
        <taxon>Bellilinea</taxon>
    </lineage>
</organism>
<protein>
    <recommendedName>
        <fullName evidence="3">Glutamine--fructose-6-phosphate aminotransferase [isomerizing]</fullName>
        <ecNumber evidence="2">2.6.1.16</ecNumber>
    </recommendedName>
</protein>
<dbReference type="InterPro" id="IPR035466">
    <property type="entry name" value="GlmS/AgaS_SIS"/>
</dbReference>
<dbReference type="SUPFAM" id="SSF56235">
    <property type="entry name" value="N-terminal nucleophile aminohydrolases (Ntn hydrolases)"/>
    <property type="match status" value="1"/>
</dbReference>
<dbReference type="OrthoDB" id="9782098at2"/>
<dbReference type="GO" id="GO:0006002">
    <property type="term" value="P:fructose 6-phosphate metabolic process"/>
    <property type="evidence" value="ECO:0007669"/>
    <property type="project" value="TreeGrafter"/>
</dbReference>
<keyword evidence="6" id="KW-0677">Repeat</keyword>
<dbReference type="InterPro" id="IPR017932">
    <property type="entry name" value="GATase_2_dom"/>
</dbReference>
<dbReference type="NCBIfam" id="NF001484">
    <property type="entry name" value="PRK00331.1"/>
    <property type="match status" value="1"/>
</dbReference>
<dbReference type="PROSITE" id="PS51464">
    <property type="entry name" value="SIS"/>
    <property type="match status" value="2"/>
</dbReference>
<dbReference type="AlphaFoldDB" id="A0A0N8GM67"/>
<feature type="domain" description="SIS" evidence="9">
    <location>
        <begin position="283"/>
        <end position="423"/>
    </location>
</feature>
<reference evidence="10 11" key="1">
    <citation type="submission" date="2015-07" db="EMBL/GenBank/DDBJ databases">
        <title>Draft genome of Bellilinea caldifistulae DSM 17877.</title>
        <authorList>
            <person name="Hemp J."/>
            <person name="Ward L.M."/>
            <person name="Pace L.A."/>
            <person name="Fischer W.W."/>
        </authorList>
    </citation>
    <scope>NUCLEOTIDE SEQUENCE [LARGE SCALE GENOMIC DNA]</scope>
    <source>
        <strain evidence="10 11">GOMI-1</strain>
    </source>
</reference>
<dbReference type="InterPro" id="IPR035490">
    <property type="entry name" value="GlmS/FrlB_SIS"/>
</dbReference>
<comment type="caution">
    <text evidence="10">The sequence shown here is derived from an EMBL/GenBank/DDBJ whole genome shotgun (WGS) entry which is preliminary data.</text>
</comment>
<evidence type="ECO:0000259" key="9">
    <source>
        <dbReference type="PROSITE" id="PS51464"/>
    </source>
</evidence>
<keyword evidence="7" id="KW-0315">Glutamine amidotransferase</keyword>
<dbReference type="GO" id="GO:0004360">
    <property type="term" value="F:glutamine-fructose-6-phosphate transaminase (isomerizing) activity"/>
    <property type="evidence" value="ECO:0007669"/>
    <property type="project" value="UniProtKB-EC"/>
</dbReference>
<dbReference type="GO" id="GO:0006487">
    <property type="term" value="P:protein N-linked glycosylation"/>
    <property type="evidence" value="ECO:0007669"/>
    <property type="project" value="TreeGrafter"/>
</dbReference>
<comment type="catalytic activity">
    <reaction evidence="1">
        <text>D-fructose 6-phosphate + L-glutamine = D-glucosamine 6-phosphate + L-glutamate</text>
        <dbReference type="Rhea" id="RHEA:13237"/>
        <dbReference type="ChEBI" id="CHEBI:29985"/>
        <dbReference type="ChEBI" id="CHEBI:58359"/>
        <dbReference type="ChEBI" id="CHEBI:58725"/>
        <dbReference type="ChEBI" id="CHEBI:61527"/>
        <dbReference type="EC" id="2.6.1.16"/>
    </reaction>
</comment>
<dbReference type="NCBIfam" id="TIGR01135">
    <property type="entry name" value="glmS"/>
    <property type="match status" value="1"/>
</dbReference>
<dbReference type="CDD" id="cd05009">
    <property type="entry name" value="SIS_GlmS_GlmD_2"/>
    <property type="match status" value="1"/>
</dbReference>
<accession>A0A0N8GM67</accession>
<dbReference type="Pfam" id="PF13537">
    <property type="entry name" value="GATase_7"/>
    <property type="match status" value="1"/>
</dbReference>
<keyword evidence="5" id="KW-0808">Transferase</keyword>
<evidence type="ECO:0000256" key="1">
    <source>
        <dbReference type="ARBA" id="ARBA00001031"/>
    </source>
</evidence>
<dbReference type="EC" id="2.6.1.16" evidence="2"/>
<evidence type="ECO:0000256" key="5">
    <source>
        <dbReference type="ARBA" id="ARBA00022679"/>
    </source>
</evidence>
<evidence type="ECO:0000256" key="2">
    <source>
        <dbReference type="ARBA" id="ARBA00012916"/>
    </source>
</evidence>
<dbReference type="PROSITE" id="PS51278">
    <property type="entry name" value="GATASE_TYPE_2"/>
    <property type="match status" value="1"/>
</dbReference>
<keyword evidence="11" id="KW-1185">Reference proteome</keyword>
<dbReference type="PATRIC" id="fig|360411.5.peg.2128"/>
<dbReference type="Gene3D" id="3.60.20.10">
    <property type="entry name" value="Glutamine Phosphoribosylpyrophosphate, subunit 1, domain 1"/>
    <property type="match status" value="1"/>
</dbReference>
<evidence type="ECO:0000256" key="3">
    <source>
        <dbReference type="ARBA" id="ARBA00016090"/>
    </source>
</evidence>
<evidence type="ECO:0000256" key="6">
    <source>
        <dbReference type="ARBA" id="ARBA00022737"/>
    </source>
</evidence>
<dbReference type="PANTHER" id="PTHR10937:SF0">
    <property type="entry name" value="GLUTAMINE--FRUCTOSE-6-PHOSPHATE TRANSAMINASE (ISOMERIZING)"/>
    <property type="match status" value="1"/>
</dbReference>
<dbReference type="STRING" id="360411.AC812_11525"/>
<dbReference type="InterPro" id="IPR029055">
    <property type="entry name" value="Ntn_hydrolases_N"/>
</dbReference>
<name>A0A0N8GM67_9CHLR</name>